<feature type="transmembrane region" description="Helical" evidence="1">
    <location>
        <begin position="533"/>
        <end position="551"/>
    </location>
</feature>
<gene>
    <name evidence="2" type="ORF">LCGC14_1697830</name>
</gene>
<protein>
    <submittedName>
        <fullName evidence="2">Uncharacterized protein</fullName>
    </submittedName>
</protein>
<proteinExistence type="predicted"/>
<name>A0A0F9HIN8_9ZZZZ</name>
<dbReference type="EMBL" id="LAZR01014948">
    <property type="protein sequence ID" value="KKM15261.1"/>
    <property type="molecule type" value="Genomic_DNA"/>
</dbReference>
<sequence>MRKDRITSILLLSILFLLPFGIDARAQVPGYVGVEVGDEYTWKAEVNFGNVDELLDNVRDLLVDWKDNLQLFELFGLETLTVPEILEQIASIYLSNLLPVGWESLNITDLIELTIEDYVEQFNSTILSGMIPSNWQALNFSDFYYLVVDGINATLGTGWEDNPIPDLYMMMINELNSTYYLGLLPANWESLTVMELYRAEIIALAPPLGESFALHMILETMMPLLFPTEMFDLTMGELFVNITATGGFPDINATALFDLVFLGLNDTMPGGIESIPMSSLIDFLGSNANSSLPTGFGALNMTELLKFGIDTFMNESGFPQEIQDLTIIGMLDFTYTEAIALLDTDVIPGWDLMYLSLQGMGMSSYEVGLRVVIESIGTEVAAYPGGPMGVPIGMTSSVSLDFETWEDISTLTGSSGGFSPLMLLPMLLVGPSTLTLSPYIVDPSTYSIAQTAFALIDQLMFTGTLIVANNYNWGALQTEMTIVTTGNPDAIKFSVEWNAAGVLKSAFVKVDGAVVVELTLLGADEAEIPGYEIPIILGFTGFTIIAIILYGKKKNKSKL</sequence>
<reference evidence="2" key="1">
    <citation type="journal article" date="2015" name="Nature">
        <title>Complex archaea that bridge the gap between prokaryotes and eukaryotes.</title>
        <authorList>
            <person name="Spang A."/>
            <person name="Saw J.H."/>
            <person name="Jorgensen S.L."/>
            <person name="Zaremba-Niedzwiedzka K."/>
            <person name="Martijn J."/>
            <person name="Lind A.E."/>
            <person name="van Eijk R."/>
            <person name="Schleper C."/>
            <person name="Guy L."/>
            <person name="Ettema T.J."/>
        </authorList>
    </citation>
    <scope>NUCLEOTIDE SEQUENCE</scope>
</reference>
<keyword evidence="1" id="KW-1133">Transmembrane helix</keyword>
<evidence type="ECO:0000313" key="2">
    <source>
        <dbReference type="EMBL" id="KKM15261.1"/>
    </source>
</evidence>
<dbReference type="AlphaFoldDB" id="A0A0F9HIN8"/>
<comment type="caution">
    <text evidence="2">The sequence shown here is derived from an EMBL/GenBank/DDBJ whole genome shotgun (WGS) entry which is preliminary data.</text>
</comment>
<keyword evidence="1" id="KW-0472">Membrane</keyword>
<organism evidence="2">
    <name type="scientific">marine sediment metagenome</name>
    <dbReference type="NCBI Taxonomy" id="412755"/>
    <lineage>
        <taxon>unclassified sequences</taxon>
        <taxon>metagenomes</taxon>
        <taxon>ecological metagenomes</taxon>
    </lineage>
</organism>
<keyword evidence="1" id="KW-0812">Transmembrane</keyword>
<evidence type="ECO:0000256" key="1">
    <source>
        <dbReference type="SAM" id="Phobius"/>
    </source>
</evidence>
<accession>A0A0F9HIN8</accession>